<dbReference type="InterPro" id="IPR007145">
    <property type="entry name" value="MAP65_Ase1_PRC1"/>
</dbReference>
<dbReference type="Gene3D" id="1.20.58.1520">
    <property type="match status" value="1"/>
</dbReference>
<reference evidence="4 5" key="1">
    <citation type="journal article" date="2018" name="Science">
        <title>The opium poppy genome and morphinan production.</title>
        <authorList>
            <person name="Guo L."/>
            <person name="Winzer T."/>
            <person name="Yang X."/>
            <person name="Li Y."/>
            <person name="Ning Z."/>
            <person name="He Z."/>
            <person name="Teodor R."/>
            <person name="Lu Y."/>
            <person name="Bowser T.A."/>
            <person name="Graham I.A."/>
            <person name="Ye K."/>
        </authorList>
    </citation>
    <scope>NUCLEOTIDE SEQUENCE [LARGE SCALE GENOMIC DNA]</scope>
    <source>
        <strain evidence="5">cv. HN1</strain>
        <tissue evidence="4">Leaves</tissue>
    </source>
</reference>
<dbReference type="Pfam" id="PF03999">
    <property type="entry name" value="MAP65_ASE1"/>
    <property type="match status" value="2"/>
</dbReference>
<organism evidence="4 5">
    <name type="scientific">Papaver somniferum</name>
    <name type="common">Opium poppy</name>
    <dbReference type="NCBI Taxonomy" id="3469"/>
    <lineage>
        <taxon>Eukaryota</taxon>
        <taxon>Viridiplantae</taxon>
        <taxon>Streptophyta</taxon>
        <taxon>Embryophyta</taxon>
        <taxon>Tracheophyta</taxon>
        <taxon>Spermatophyta</taxon>
        <taxon>Magnoliopsida</taxon>
        <taxon>Ranunculales</taxon>
        <taxon>Papaveraceae</taxon>
        <taxon>Papaveroideae</taxon>
        <taxon>Papaver</taxon>
    </lineage>
</organism>
<dbReference type="Gramene" id="RZC83223">
    <property type="protein sequence ID" value="RZC83223"/>
    <property type="gene ID" value="C5167_046008"/>
</dbReference>
<sequence>MSVPVNKIFSSPILKTTTCGSLLQELQKIWDEIGESDTERDKMLLQLEQECLDVYRRKVEKASKYKADLHQSLAEADSEVANLVPALGEQASISRVKGTLKDQISAIKPVLEDLRCKKDERVKEFQKIQSQIVQLLAQLAGNAHHDNSSDPQVDECDLTMVKLGELKSQLQELQREKTVRVQKVNGHISCIHELCIVMSVDFFETINEVYPSLSDSAHGQPKSISNDTLARLAAVVHSLKQEKQQRLRKLQDLGSTLVELWNLMDTPVDEQNVFHHVTCLICSSTDGISSQGCLALDVIEKTELEVQRLNVVKASKMKELVLKKQKEIEEIYKGVHVDVDSNTEREILNNIIDSGNVDVSDLLAGMDDQIVKAKEQALSRKDILEKMEKWKFAVEEEAWLEDYERDQNRYSAGRGAHKNLKRAEKARTLVSKTPCEACNLYYSLNPLKVEANKLADPLVENLKAKVIVWEEDKGIQFMYDKVPLLETLRVYNVSRQEREEEKRKTREKKRLQEQHVAEQETLYGTKPSPMRALTSKKPLGQINSNTVGGTPGRHATTPLSRHGISAAKERRDKATAAPIPVNYVALPKDDPPVSLSSLSADSPSQTGQFSR</sequence>
<evidence type="ECO:0000256" key="2">
    <source>
        <dbReference type="ARBA" id="ARBA00022701"/>
    </source>
</evidence>
<dbReference type="GO" id="GO:0005819">
    <property type="term" value="C:spindle"/>
    <property type="evidence" value="ECO:0007669"/>
    <property type="project" value="TreeGrafter"/>
</dbReference>
<dbReference type="PANTHER" id="PTHR19321">
    <property type="entry name" value="PROTEIN REGULATOR OF CYTOKINESIS 1 PRC1-RELATED"/>
    <property type="match status" value="1"/>
</dbReference>
<dbReference type="GO" id="GO:0005874">
    <property type="term" value="C:microtubule"/>
    <property type="evidence" value="ECO:0007669"/>
    <property type="project" value="UniProtKB-KW"/>
</dbReference>
<name>A0A4Y7LCL6_PAPSO</name>
<dbReference type="EMBL" id="CM010725">
    <property type="protein sequence ID" value="RZC83223.1"/>
    <property type="molecule type" value="Genomic_DNA"/>
</dbReference>
<evidence type="ECO:0000256" key="3">
    <source>
        <dbReference type="SAM" id="MobiDB-lite"/>
    </source>
</evidence>
<protein>
    <submittedName>
        <fullName evidence="4">Uncharacterized protein</fullName>
    </submittedName>
</protein>
<keyword evidence="2" id="KW-0493">Microtubule</keyword>
<dbReference type="GO" id="GO:0005737">
    <property type="term" value="C:cytoplasm"/>
    <property type="evidence" value="ECO:0007669"/>
    <property type="project" value="TreeGrafter"/>
</dbReference>
<evidence type="ECO:0000313" key="5">
    <source>
        <dbReference type="Proteomes" id="UP000316621"/>
    </source>
</evidence>
<feature type="region of interest" description="Disordered" evidence="3">
    <location>
        <begin position="526"/>
        <end position="611"/>
    </location>
</feature>
<proteinExistence type="inferred from homology"/>
<dbReference type="STRING" id="3469.A0A4Y7LCL6"/>
<accession>A0A4Y7LCL6</accession>
<dbReference type="OMA" id="WRQVSEI"/>
<dbReference type="PANTHER" id="PTHR19321:SF4">
    <property type="entry name" value="65-KDA MICROTUBULE-ASSOCIATED PROTEIN 5"/>
    <property type="match status" value="1"/>
</dbReference>
<gene>
    <name evidence="4" type="ORF">C5167_046008</name>
</gene>
<evidence type="ECO:0000256" key="1">
    <source>
        <dbReference type="ARBA" id="ARBA00006187"/>
    </source>
</evidence>
<dbReference type="Proteomes" id="UP000316621">
    <property type="component" value="Chromosome 11"/>
</dbReference>
<dbReference type="AlphaFoldDB" id="A0A4Y7LCL6"/>
<comment type="similarity">
    <text evidence="1">Belongs to the MAP65/ASE1 family.</text>
</comment>
<dbReference type="GO" id="GO:0008017">
    <property type="term" value="F:microtubule binding"/>
    <property type="evidence" value="ECO:0007669"/>
    <property type="project" value="InterPro"/>
</dbReference>
<evidence type="ECO:0000313" key="4">
    <source>
        <dbReference type="EMBL" id="RZC83223.1"/>
    </source>
</evidence>
<keyword evidence="5" id="KW-1185">Reference proteome</keyword>
<feature type="compositionally biased region" description="Low complexity" evidence="3">
    <location>
        <begin position="592"/>
        <end position="604"/>
    </location>
</feature>
<dbReference type="GO" id="GO:0000226">
    <property type="term" value="P:microtubule cytoskeleton organization"/>
    <property type="evidence" value="ECO:0007669"/>
    <property type="project" value="InterPro"/>
</dbReference>